<dbReference type="PROSITE" id="PS50949">
    <property type="entry name" value="HTH_GNTR"/>
    <property type="match status" value="1"/>
</dbReference>
<dbReference type="SMART" id="SM00345">
    <property type="entry name" value="HTH_GNTR"/>
    <property type="match status" value="1"/>
</dbReference>
<keyword evidence="2" id="KW-0238">DNA-binding</keyword>
<dbReference type="InterPro" id="IPR000524">
    <property type="entry name" value="Tscrpt_reg_HTH_GntR"/>
</dbReference>
<dbReference type="Pfam" id="PF00392">
    <property type="entry name" value="GntR"/>
    <property type="match status" value="1"/>
</dbReference>
<dbReference type="InterPro" id="IPR028978">
    <property type="entry name" value="Chorismate_lyase_/UTRA_dom_sf"/>
</dbReference>
<dbReference type="InterPro" id="IPR036390">
    <property type="entry name" value="WH_DNA-bd_sf"/>
</dbReference>
<evidence type="ECO:0000256" key="3">
    <source>
        <dbReference type="ARBA" id="ARBA00023163"/>
    </source>
</evidence>
<dbReference type="SUPFAM" id="SSF46785">
    <property type="entry name" value="Winged helix' DNA-binding domain"/>
    <property type="match status" value="1"/>
</dbReference>
<evidence type="ECO:0000256" key="2">
    <source>
        <dbReference type="ARBA" id="ARBA00023125"/>
    </source>
</evidence>
<dbReference type="KEGG" id="fsy:FsymDg_0336"/>
<dbReference type="InterPro" id="IPR050679">
    <property type="entry name" value="Bact_HTH_transcr_reg"/>
</dbReference>
<evidence type="ECO:0000313" key="6">
    <source>
        <dbReference type="Proteomes" id="UP000001549"/>
    </source>
</evidence>
<evidence type="ECO:0000256" key="1">
    <source>
        <dbReference type="ARBA" id="ARBA00023015"/>
    </source>
</evidence>
<keyword evidence="3" id="KW-0804">Transcription</keyword>
<dbReference type="HOGENOM" id="CLU_063236_8_1_11"/>
<dbReference type="PRINTS" id="PR00035">
    <property type="entry name" value="HTHGNTR"/>
</dbReference>
<accession>F8B4G3</accession>
<dbReference type="AlphaFoldDB" id="F8B4G3"/>
<dbReference type="SUPFAM" id="SSF64288">
    <property type="entry name" value="Chorismate lyase-like"/>
    <property type="match status" value="1"/>
</dbReference>
<proteinExistence type="predicted"/>
<evidence type="ECO:0000259" key="4">
    <source>
        <dbReference type="PROSITE" id="PS50949"/>
    </source>
</evidence>
<dbReference type="STRING" id="656024.FsymDg_0336"/>
<dbReference type="GO" id="GO:0045892">
    <property type="term" value="P:negative regulation of DNA-templated transcription"/>
    <property type="evidence" value="ECO:0007669"/>
    <property type="project" value="TreeGrafter"/>
</dbReference>
<dbReference type="PANTHER" id="PTHR44846:SF17">
    <property type="entry name" value="GNTR-FAMILY TRANSCRIPTIONAL REGULATOR"/>
    <property type="match status" value="1"/>
</dbReference>
<gene>
    <name evidence="5" type="ordered locus">FsymDg_0336</name>
</gene>
<dbReference type="Pfam" id="PF07702">
    <property type="entry name" value="UTRA"/>
    <property type="match status" value="1"/>
</dbReference>
<dbReference type="Gene3D" id="1.10.10.10">
    <property type="entry name" value="Winged helix-like DNA-binding domain superfamily/Winged helix DNA-binding domain"/>
    <property type="match status" value="1"/>
</dbReference>
<evidence type="ECO:0000313" key="5">
    <source>
        <dbReference type="EMBL" id="AEH07904.1"/>
    </source>
</evidence>
<organism evidence="5 6">
    <name type="scientific">Candidatus Protofrankia datiscae</name>
    <dbReference type="NCBI Taxonomy" id="2716812"/>
    <lineage>
        <taxon>Bacteria</taxon>
        <taxon>Bacillati</taxon>
        <taxon>Actinomycetota</taxon>
        <taxon>Actinomycetes</taxon>
        <taxon>Frankiales</taxon>
        <taxon>Frankiaceae</taxon>
        <taxon>Protofrankia</taxon>
    </lineage>
</organism>
<feature type="domain" description="HTH gntR-type" evidence="4">
    <location>
        <begin position="10"/>
        <end position="78"/>
    </location>
</feature>
<keyword evidence="1" id="KW-0805">Transcription regulation</keyword>
<sequence>MTPIDRTSDRPAYQQIADELREKIVTGILPEKAKLPSERELSEEYEAARVTIRQAIAVLRGEGLISAEHGRGIFVRQRRPIRRIAQKRLSPKARSLNQSAFLADTANAEYEPSVKVSISVEGADSMTAEVLNIDPGDEVLVRDRVMFANGEPVQLATSVFTWKLAGGTRIEQEDTGPGGVHARLTELGREPVRFVEKITVRMPSPEIRKELRLDNGVPVIYITRVALDKNSLPVEVNYMTLAADRYELVYEFSFESEN</sequence>
<dbReference type="InterPro" id="IPR011663">
    <property type="entry name" value="UTRA"/>
</dbReference>
<dbReference type="Gene3D" id="3.40.1410.10">
    <property type="entry name" value="Chorismate lyase-like"/>
    <property type="match status" value="1"/>
</dbReference>
<name>F8B4G3_9ACTN</name>
<dbReference type="CDD" id="cd07377">
    <property type="entry name" value="WHTH_GntR"/>
    <property type="match status" value="1"/>
</dbReference>
<dbReference type="SMART" id="SM00866">
    <property type="entry name" value="UTRA"/>
    <property type="match status" value="1"/>
</dbReference>
<dbReference type="eggNOG" id="COG2188">
    <property type="taxonomic scope" value="Bacteria"/>
</dbReference>
<dbReference type="RefSeq" id="WP_013871899.1">
    <property type="nucleotide sequence ID" value="NC_015656.1"/>
</dbReference>
<dbReference type="Proteomes" id="UP000001549">
    <property type="component" value="Chromosome"/>
</dbReference>
<reference evidence="5 6" key="1">
    <citation type="submission" date="2011-05" db="EMBL/GenBank/DDBJ databases">
        <title>Complete sequence of chromosome of Frankia symbiont of Datisca glomerata.</title>
        <authorList>
            <consortium name="US DOE Joint Genome Institute"/>
            <person name="Lucas S."/>
            <person name="Han J."/>
            <person name="Lapidus A."/>
            <person name="Cheng J.-F."/>
            <person name="Goodwin L."/>
            <person name="Pitluck S."/>
            <person name="Peters L."/>
            <person name="Mikhailova N."/>
            <person name="Chertkov O."/>
            <person name="Teshima H."/>
            <person name="Han C."/>
            <person name="Tapia R."/>
            <person name="Land M."/>
            <person name="Hauser L."/>
            <person name="Kyrpides N."/>
            <person name="Ivanova N."/>
            <person name="Pagani I."/>
            <person name="Berry A."/>
            <person name="Pawlowski K."/>
            <person name="Persson T."/>
            <person name="Vanden Heuvel B."/>
            <person name="Benson D."/>
            <person name="Woyke T."/>
        </authorList>
    </citation>
    <scope>NUCLEOTIDE SEQUENCE [LARGE SCALE GENOMIC DNA]</scope>
    <source>
        <strain evidence="6">4085684</strain>
    </source>
</reference>
<dbReference type="GO" id="GO:0003677">
    <property type="term" value="F:DNA binding"/>
    <property type="evidence" value="ECO:0007669"/>
    <property type="project" value="UniProtKB-KW"/>
</dbReference>
<dbReference type="InterPro" id="IPR036388">
    <property type="entry name" value="WH-like_DNA-bd_sf"/>
</dbReference>
<dbReference type="EMBL" id="CP002801">
    <property type="protein sequence ID" value="AEH07904.1"/>
    <property type="molecule type" value="Genomic_DNA"/>
</dbReference>
<keyword evidence="6" id="KW-1185">Reference proteome</keyword>
<protein>
    <submittedName>
        <fullName evidence="5">Transcriptional regulator, GntR family with UTRA sensor domain</fullName>
    </submittedName>
</protein>
<dbReference type="PANTHER" id="PTHR44846">
    <property type="entry name" value="MANNOSYL-D-GLYCERATE TRANSPORT/METABOLISM SYSTEM REPRESSOR MNGR-RELATED"/>
    <property type="match status" value="1"/>
</dbReference>
<dbReference type="GO" id="GO:0003700">
    <property type="term" value="F:DNA-binding transcription factor activity"/>
    <property type="evidence" value="ECO:0007669"/>
    <property type="project" value="InterPro"/>
</dbReference>